<reference evidence="13" key="1">
    <citation type="submission" date="2015-06" db="EMBL/GenBank/DDBJ databases">
        <title>Expansion of signal transduction pathways in fungi by whole-genome duplication.</title>
        <authorList>
            <consortium name="DOE Joint Genome Institute"/>
            <person name="Corrochano L.M."/>
            <person name="Kuo A."/>
            <person name="Marcet-Houben M."/>
            <person name="Polaino S."/>
            <person name="Salamov A."/>
            <person name="Villalobos J.M."/>
            <person name="Alvarez M.I."/>
            <person name="Avalos J."/>
            <person name="Benito E.P."/>
            <person name="Benoit I."/>
            <person name="Burger G."/>
            <person name="Camino L.P."/>
            <person name="Canovas D."/>
            <person name="Cerda-Olmedo E."/>
            <person name="Cheng J.-F."/>
            <person name="Dominguez A."/>
            <person name="Elias M."/>
            <person name="Eslava A.P."/>
            <person name="Glaser F."/>
            <person name="Grimwood J."/>
            <person name="Gutierrez G."/>
            <person name="Heitman J."/>
            <person name="Henrissat B."/>
            <person name="Iturriaga E.A."/>
            <person name="Lang B.F."/>
            <person name="Lavin J.L."/>
            <person name="Lee S."/>
            <person name="Li W."/>
            <person name="Lindquist E."/>
            <person name="Lopez-Garcia S."/>
            <person name="Luque E.M."/>
            <person name="Marcos A.T."/>
            <person name="Martin J."/>
            <person name="McCluskey K."/>
            <person name="Medina H.R."/>
            <person name="Miralles-Duran A."/>
            <person name="Miyazaki A."/>
            <person name="Munoz-Torres E."/>
            <person name="Oguiza J.A."/>
            <person name="Ohm R."/>
            <person name="Olmedo M."/>
            <person name="Orejas M."/>
            <person name="Ortiz-Castellanos L."/>
            <person name="Pisabarro A.G."/>
            <person name="Rodriguez-Romero J."/>
            <person name="Ruiz-Herrera J."/>
            <person name="Ruiz-Vazquez R."/>
            <person name="Sanz C."/>
            <person name="Schackwitz W."/>
            <person name="Schmutz J."/>
            <person name="Shahriari M."/>
            <person name="Shelest E."/>
            <person name="Silva-Franco F."/>
            <person name="Soanes D."/>
            <person name="Syed K."/>
            <person name="Tagua V.G."/>
            <person name="Talbot N.J."/>
            <person name="Thon M."/>
            <person name="De vries R.P."/>
            <person name="Wiebenga A."/>
            <person name="Yadav J.S."/>
            <person name="Braun E.L."/>
            <person name="Baker S."/>
            <person name="Garre V."/>
            <person name="Horwitz B."/>
            <person name="Torres-Martinez S."/>
            <person name="Idnurm A."/>
            <person name="Herrera-Estrella A."/>
            <person name="Gabaldon T."/>
            <person name="Grigoriev I.V."/>
        </authorList>
    </citation>
    <scope>NUCLEOTIDE SEQUENCE [LARGE SCALE GENOMIC DNA]</scope>
    <source>
        <strain evidence="13">NRRL 1555(-)</strain>
    </source>
</reference>
<dbReference type="Proteomes" id="UP000077315">
    <property type="component" value="Unassembled WGS sequence"/>
</dbReference>
<keyword evidence="4" id="KW-0256">Endoplasmic reticulum</keyword>
<dbReference type="GeneID" id="28996909"/>
<evidence type="ECO:0000313" key="13">
    <source>
        <dbReference type="Proteomes" id="UP000077315"/>
    </source>
</evidence>
<dbReference type="AlphaFoldDB" id="A0A162U6T6"/>
<evidence type="ECO:0000256" key="6">
    <source>
        <dbReference type="ARBA" id="ARBA00023136"/>
    </source>
</evidence>
<evidence type="ECO:0008006" key="14">
    <source>
        <dbReference type="Google" id="ProtNLM"/>
    </source>
</evidence>
<organism evidence="12 13">
    <name type="scientific">Phycomyces blakesleeanus (strain ATCC 8743b / DSM 1359 / FGSC 10004 / NBRC 33097 / NRRL 1555)</name>
    <dbReference type="NCBI Taxonomy" id="763407"/>
    <lineage>
        <taxon>Eukaryota</taxon>
        <taxon>Fungi</taxon>
        <taxon>Fungi incertae sedis</taxon>
        <taxon>Mucoromycota</taxon>
        <taxon>Mucoromycotina</taxon>
        <taxon>Mucoromycetes</taxon>
        <taxon>Mucorales</taxon>
        <taxon>Phycomycetaceae</taxon>
        <taxon>Phycomyces</taxon>
    </lineage>
</organism>
<feature type="region of interest" description="Disordered" evidence="9">
    <location>
        <begin position="226"/>
        <end position="248"/>
    </location>
</feature>
<keyword evidence="5 10" id="KW-1133">Transmembrane helix</keyword>
<evidence type="ECO:0000313" key="12">
    <source>
        <dbReference type="EMBL" id="OAD72823.1"/>
    </source>
</evidence>
<name>A0A162U6T6_PHYB8</name>
<dbReference type="InParanoid" id="A0A162U6T6"/>
<dbReference type="PANTHER" id="PTHR12924">
    <property type="entry name" value="TRANSLOCON-ASSOCIATED PROTEIN, ALPHA SUBUNIT"/>
    <property type="match status" value="1"/>
</dbReference>
<accession>A0A162U6T6</accession>
<feature type="transmembrane region" description="Helical" evidence="10">
    <location>
        <begin position="170"/>
        <end position="191"/>
    </location>
</feature>
<sequence>MAKLTSFWALCLALLATTFVFAQESVPASANLEITAEFPDNPFGLFTQIVSCLIRTLVIVNGQRNKVVLDLNNKENEAYSVVSVSGRITLAEDHTKIIRNLTALRYELTIPAQTRANVPYTFYSEYTPGELGLEVFVDLQAGDKVIRVVGYSGNITVSEPESSWFDPQLLFLYAVLAAGAAGVAYIVREAYFGGKKVKVKKDDVPVERPAHRDDKGQMVLDQSWIPEHHLKNSPRQSPKIKKRPSNRK</sequence>
<evidence type="ECO:0000256" key="1">
    <source>
        <dbReference type="ARBA" id="ARBA00004115"/>
    </source>
</evidence>
<dbReference type="EMBL" id="KV440982">
    <property type="protein sequence ID" value="OAD72823.1"/>
    <property type="molecule type" value="Genomic_DNA"/>
</dbReference>
<dbReference type="STRING" id="763407.A0A162U6T6"/>
<comment type="similarity">
    <text evidence="8">Belongs to the IRC22 family.</text>
</comment>
<feature type="chain" id="PRO_5007840233" description="Translocon-associated protein subunit alpha" evidence="11">
    <location>
        <begin position="23"/>
        <end position="248"/>
    </location>
</feature>
<evidence type="ECO:0000256" key="8">
    <source>
        <dbReference type="ARBA" id="ARBA00038311"/>
    </source>
</evidence>
<evidence type="ECO:0000256" key="5">
    <source>
        <dbReference type="ARBA" id="ARBA00022989"/>
    </source>
</evidence>
<dbReference type="PANTHER" id="PTHR12924:SF0">
    <property type="entry name" value="TRANSLOCON-ASSOCIATED PROTEIN SUBUNIT ALPHA"/>
    <property type="match status" value="1"/>
</dbReference>
<evidence type="ECO:0000256" key="9">
    <source>
        <dbReference type="SAM" id="MobiDB-lite"/>
    </source>
</evidence>
<comment type="function">
    <text evidence="7">Is probably involved in a pathway contributing to genomic integrity.</text>
</comment>
<dbReference type="OrthoDB" id="1926781at2759"/>
<dbReference type="GO" id="GO:0005789">
    <property type="term" value="C:endoplasmic reticulum membrane"/>
    <property type="evidence" value="ECO:0007669"/>
    <property type="project" value="UniProtKB-SubCell"/>
</dbReference>
<keyword evidence="3 11" id="KW-0732">Signal</keyword>
<evidence type="ECO:0000256" key="4">
    <source>
        <dbReference type="ARBA" id="ARBA00022824"/>
    </source>
</evidence>
<evidence type="ECO:0000256" key="7">
    <source>
        <dbReference type="ARBA" id="ARBA00037565"/>
    </source>
</evidence>
<gene>
    <name evidence="12" type="ORF">PHYBLDRAFT_169083</name>
</gene>
<evidence type="ECO:0000256" key="11">
    <source>
        <dbReference type="SAM" id="SignalP"/>
    </source>
</evidence>
<dbReference type="InterPro" id="IPR005595">
    <property type="entry name" value="TRAP_alpha"/>
</dbReference>
<dbReference type="VEuPathDB" id="FungiDB:PHYBLDRAFT_169083"/>
<evidence type="ECO:0000256" key="2">
    <source>
        <dbReference type="ARBA" id="ARBA00022692"/>
    </source>
</evidence>
<dbReference type="RefSeq" id="XP_018290863.1">
    <property type="nucleotide sequence ID" value="XM_018436003.1"/>
</dbReference>
<evidence type="ECO:0000256" key="10">
    <source>
        <dbReference type="SAM" id="Phobius"/>
    </source>
</evidence>
<proteinExistence type="inferred from homology"/>
<keyword evidence="2 10" id="KW-0812">Transmembrane</keyword>
<dbReference type="Pfam" id="PF03896">
    <property type="entry name" value="TRAP_alpha"/>
    <property type="match status" value="1"/>
</dbReference>
<comment type="subcellular location">
    <subcellularLocation>
        <location evidence="1">Endoplasmic reticulum membrane</location>
        <topology evidence="1">Single-pass type I membrane protein</topology>
    </subcellularLocation>
</comment>
<feature type="compositionally biased region" description="Basic residues" evidence="9">
    <location>
        <begin position="238"/>
        <end position="248"/>
    </location>
</feature>
<protein>
    <recommendedName>
        <fullName evidence="14">Translocon-associated protein subunit alpha</fullName>
    </recommendedName>
</protein>
<keyword evidence="6 10" id="KW-0472">Membrane</keyword>
<evidence type="ECO:0000256" key="3">
    <source>
        <dbReference type="ARBA" id="ARBA00022729"/>
    </source>
</evidence>
<keyword evidence="13" id="KW-1185">Reference proteome</keyword>
<feature type="signal peptide" evidence="11">
    <location>
        <begin position="1"/>
        <end position="22"/>
    </location>
</feature>